<dbReference type="NCBIfam" id="TIGR03816">
    <property type="entry name" value="tadE_like_DECH"/>
    <property type="match status" value="1"/>
</dbReference>
<accession>A0A3L7AG02</accession>
<dbReference type="EMBL" id="RCUY01000016">
    <property type="protein sequence ID" value="RLP78905.1"/>
    <property type="molecule type" value="Genomic_DNA"/>
</dbReference>
<proteinExistence type="predicted"/>
<keyword evidence="3" id="KW-1185">Reference proteome</keyword>
<evidence type="ECO:0000313" key="3">
    <source>
        <dbReference type="Proteomes" id="UP000269438"/>
    </source>
</evidence>
<keyword evidence="1" id="KW-1133">Transmembrane helix</keyword>
<dbReference type="InterPro" id="IPR021202">
    <property type="entry name" value="Rv3654c-like"/>
</dbReference>
<feature type="transmembrane region" description="Helical" evidence="1">
    <location>
        <begin position="25"/>
        <end position="46"/>
    </location>
</feature>
<dbReference type="RefSeq" id="WP_121689654.1">
    <property type="nucleotide sequence ID" value="NZ_RCUY01000016.1"/>
</dbReference>
<keyword evidence="1" id="KW-0472">Membrane</keyword>
<dbReference type="Proteomes" id="UP000269438">
    <property type="component" value="Unassembled WGS sequence"/>
</dbReference>
<dbReference type="OrthoDB" id="5084262at2"/>
<evidence type="ECO:0008006" key="4">
    <source>
        <dbReference type="Google" id="ProtNLM"/>
    </source>
</evidence>
<name>A0A3L7AG02_9MICO</name>
<evidence type="ECO:0000313" key="2">
    <source>
        <dbReference type="EMBL" id="RLP78905.1"/>
    </source>
</evidence>
<gene>
    <name evidence="2" type="ORF">D9V34_17015</name>
</gene>
<sequence length="130" mass="13352">MHPPRGVASLGWVRAVRSERGSGTVLGLALFCMILLCASVSIPSALSLETRAEVRALADSVALSGARVLAGLASGDPCDAARRVAEANGVTLSGCRVGEADLRVTVTRQVAGVTVRSVAFAGFLTDDTRD</sequence>
<organism evidence="2 3">
    <name type="scientific">Mycetocola lacteus</name>
    <dbReference type="NCBI Taxonomy" id="76637"/>
    <lineage>
        <taxon>Bacteria</taxon>
        <taxon>Bacillati</taxon>
        <taxon>Actinomycetota</taxon>
        <taxon>Actinomycetes</taxon>
        <taxon>Micrococcales</taxon>
        <taxon>Microbacteriaceae</taxon>
        <taxon>Mycetocola</taxon>
    </lineage>
</organism>
<dbReference type="AlphaFoldDB" id="A0A3L7AG02"/>
<reference evidence="2 3" key="1">
    <citation type="submission" date="2018-10" db="EMBL/GenBank/DDBJ databases">
        <authorList>
            <person name="Li J."/>
        </authorList>
    </citation>
    <scope>NUCLEOTIDE SEQUENCE [LARGE SCALE GENOMIC DNA]</scope>
    <source>
        <strain evidence="2 3">JCM 11654</strain>
    </source>
</reference>
<protein>
    <recommendedName>
        <fullName evidence="4">Helicase/secretion neighborhood TadE-like protein</fullName>
    </recommendedName>
</protein>
<evidence type="ECO:0000256" key="1">
    <source>
        <dbReference type="SAM" id="Phobius"/>
    </source>
</evidence>
<comment type="caution">
    <text evidence="2">The sequence shown here is derived from an EMBL/GenBank/DDBJ whole genome shotgun (WGS) entry which is preliminary data.</text>
</comment>
<keyword evidence="1" id="KW-0812">Transmembrane</keyword>